<feature type="region of interest" description="Disordered" evidence="2">
    <location>
        <begin position="530"/>
        <end position="552"/>
    </location>
</feature>
<gene>
    <name evidence="4" type="ORF">FGO68_gene16458</name>
</gene>
<feature type="domain" description="EF-hand" evidence="3">
    <location>
        <begin position="1080"/>
        <end position="1115"/>
    </location>
</feature>
<feature type="region of interest" description="Disordered" evidence="2">
    <location>
        <begin position="868"/>
        <end position="929"/>
    </location>
</feature>
<feature type="compositionally biased region" description="Low complexity" evidence="2">
    <location>
        <begin position="1215"/>
        <end position="1227"/>
    </location>
</feature>
<dbReference type="OrthoDB" id="10662139at2759"/>
<dbReference type="EMBL" id="RRYP01001063">
    <property type="protein sequence ID" value="TNV86460.1"/>
    <property type="molecule type" value="Genomic_DNA"/>
</dbReference>
<sequence length="1227" mass="140192">MSNKPFLKSPKSNRAQNHLKQSSINSGTINLRGSDSSFQVSTKLAILSDGGRTNLHNKKKQSNLDLPMIYNNGGVMSGTGVIAKDIPAILLIPTDTAIEDVKELDKKSGNNTPISHLGLTQRTASNSIPSGFKAARISQNGSASIHQGNHESLRKSYDARFSMSKGVRPGSSNEEQEYLESNQYSQRQKSVSTLKNPHFSQTMGLKNQNNPYREGTYSVAQSLIKKIQSQLLKTNEVQGQRKSKVLGLLDTMAESQEHYKVVIEAAEKSGIFTKFPLSKHDASQKYFNEYIRPHNDSIMSQKELNHTQKVQDFVLMEDVIQQKKNHKTRVEYYLKALPDEKTLIGKPQEIDPSLMIPRIDQARNLKGNSAMNVDKTRDMTGEKYKLEKSMQIQKQKDVFAQARAIDSDIMKQRINMLQERLNGKRANVQTEKSSPNRSAMLLNASQEFNGQSGIKSFHQRTSSGLGMINNRPAMPSITAPSQSILAVQNYEKQGQLSFAEILANGGQTSFVQNRRPSTHLGDDMQNMRGALQSSQGQAPPSTSQGQTVMHSGPTASQISQMTLFAIKLEKNKKLHRFFSSMSEDGSNYKWCKLNRNVFKNHLQNRYGKKLADRILLFLDTQFGIIIRTPYDAFSKILKDFVRGGPSMWRKFAFHIFNVSGNEKLCEHDLFQILEQFKQRDSIQFFKEIYNKEKIASNYKEAVDETDFAFFEAFASDFGQIAHAYNVKKQRLIEKNQIELQTERNLSTDPSQANLMRRSVAVKGSQPLQEDFTFITKLDTLQSLEAKEEKDRSKQYSNRYSNLGEPSRFSHDKQIKVPNSKCIHLTLEEFSSLTTFENSVPQITQDFIKYITANQIDLREIQRALIAEQQQNRSHSPQKKSQFSQPTIKSEQPSQPSSPSLSKKRFKIDSPQQSKLKPQGKNSIQPKITLSDVDELSDPEEAANIQPINSQLIIKHQMIKSAIQIAIETRLEDQIYLSKSKKFALYFIKMVLKNQLYESAVQRFRMMVVNPEHKQLLCQYISYKSFMQNMERVFGYHNTEFGDRVFKILIPRKEIHKEHLKQHIVTILEYLMVMVCIYFGEGLEKNQLLFDFYDFDRDGSIGSLDILNLVECLPEGSIFHKEVKFVADFFIHEAITRRINRRPGDFFKLENFSIFMNSREASDLQETYEFPESAIITQLKNSLCKQESKESYLSLPRTQNPSQLSSRQAHSRQSKQQRASSSKLIPDC</sequence>
<dbReference type="InterPro" id="IPR011992">
    <property type="entry name" value="EF-hand-dom_pair"/>
</dbReference>
<name>A0A8J8P5K3_HALGN</name>
<feature type="compositionally biased region" description="Polar residues" evidence="2">
    <location>
        <begin position="10"/>
        <end position="31"/>
    </location>
</feature>
<keyword evidence="1" id="KW-0106">Calcium</keyword>
<feature type="compositionally biased region" description="Low complexity" evidence="2">
    <location>
        <begin position="888"/>
        <end position="900"/>
    </location>
</feature>
<feature type="region of interest" description="Disordered" evidence="2">
    <location>
        <begin position="164"/>
        <end position="186"/>
    </location>
</feature>
<feature type="compositionally biased region" description="Polar residues" evidence="2">
    <location>
        <begin position="531"/>
        <end position="552"/>
    </location>
</feature>
<dbReference type="AlphaFoldDB" id="A0A8J8P5K3"/>
<evidence type="ECO:0000256" key="1">
    <source>
        <dbReference type="ARBA" id="ARBA00022837"/>
    </source>
</evidence>
<organism evidence="4 5">
    <name type="scientific">Halteria grandinella</name>
    <dbReference type="NCBI Taxonomy" id="5974"/>
    <lineage>
        <taxon>Eukaryota</taxon>
        <taxon>Sar</taxon>
        <taxon>Alveolata</taxon>
        <taxon>Ciliophora</taxon>
        <taxon>Intramacronucleata</taxon>
        <taxon>Spirotrichea</taxon>
        <taxon>Stichotrichia</taxon>
        <taxon>Sporadotrichida</taxon>
        <taxon>Halteriidae</taxon>
        <taxon>Halteria</taxon>
    </lineage>
</organism>
<feature type="region of interest" description="Disordered" evidence="2">
    <location>
        <begin position="1"/>
        <end position="31"/>
    </location>
</feature>
<evidence type="ECO:0000313" key="4">
    <source>
        <dbReference type="EMBL" id="TNV86460.1"/>
    </source>
</evidence>
<keyword evidence="5" id="KW-1185">Reference proteome</keyword>
<accession>A0A8J8P5K3</accession>
<proteinExistence type="predicted"/>
<dbReference type="PROSITE" id="PS50222">
    <property type="entry name" value="EF_HAND_2"/>
    <property type="match status" value="1"/>
</dbReference>
<evidence type="ECO:0000259" key="3">
    <source>
        <dbReference type="PROSITE" id="PS50222"/>
    </source>
</evidence>
<feature type="region of interest" description="Disordered" evidence="2">
    <location>
        <begin position="1189"/>
        <end position="1227"/>
    </location>
</feature>
<dbReference type="InterPro" id="IPR002048">
    <property type="entry name" value="EF_hand_dom"/>
</dbReference>
<reference evidence="4" key="1">
    <citation type="submission" date="2019-06" db="EMBL/GenBank/DDBJ databases">
        <authorList>
            <person name="Zheng W."/>
        </authorList>
    </citation>
    <scope>NUCLEOTIDE SEQUENCE</scope>
    <source>
        <strain evidence="4">QDHG01</strain>
    </source>
</reference>
<evidence type="ECO:0000313" key="5">
    <source>
        <dbReference type="Proteomes" id="UP000785679"/>
    </source>
</evidence>
<feature type="region of interest" description="Disordered" evidence="2">
    <location>
        <begin position="785"/>
        <end position="811"/>
    </location>
</feature>
<dbReference type="SUPFAM" id="SSF47473">
    <property type="entry name" value="EF-hand"/>
    <property type="match status" value="1"/>
</dbReference>
<dbReference type="PROSITE" id="PS00018">
    <property type="entry name" value="EF_HAND_1"/>
    <property type="match status" value="1"/>
</dbReference>
<feature type="compositionally biased region" description="Polar residues" evidence="2">
    <location>
        <begin position="909"/>
        <end position="927"/>
    </location>
</feature>
<comment type="caution">
    <text evidence="4">The sequence shown here is derived from an EMBL/GenBank/DDBJ whole genome shotgun (WGS) entry which is preliminary data.</text>
</comment>
<feature type="compositionally biased region" description="Polar residues" evidence="2">
    <location>
        <begin position="868"/>
        <end position="887"/>
    </location>
</feature>
<evidence type="ECO:0000256" key="2">
    <source>
        <dbReference type="SAM" id="MobiDB-lite"/>
    </source>
</evidence>
<dbReference type="InterPro" id="IPR018247">
    <property type="entry name" value="EF_Hand_1_Ca_BS"/>
</dbReference>
<dbReference type="Proteomes" id="UP000785679">
    <property type="component" value="Unassembled WGS sequence"/>
</dbReference>
<dbReference type="GO" id="GO:0005509">
    <property type="term" value="F:calcium ion binding"/>
    <property type="evidence" value="ECO:0007669"/>
    <property type="project" value="InterPro"/>
</dbReference>
<protein>
    <recommendedName>
        <fullName evidence="3">EF-hand domain-containing protein</fullName>
    </recommendedName>
</protein>